<organism evidence="3 4">
    <name type="scientific">Allostreptomyces psammosilenae</name>
    <dbReference type="NCBI Taxonomy" id="1892865"/>
    <lineage>
        <taxon>Bacteria</taxon>
        <taxon>Bacillati</taxon>
        <taxon>Actinomycetota</taxon>
        <taxon>Actinomycetes</taxon>
        <taxon>Kitasatosporales</taxon>
        <taxon>Streptomycetaceae</taxon>
        <taxon>Allostreptomyces</taxon>
    </lineage>
</organism>
<dbReference type="PROSITE" id="PS51384">
    <property type="entry name" value="FAD_FR"/>
    <property type="match status" value="1"/>
</dbReference>
<evidence type="ECO:0000313" key="4">
    <source>
        <dbReference type="Proteomes" id="UP000567795"/>
    </source>
</evidence>
<proteinExistence type="predicted"/>
<dbReference type="Gene3D" id="3.40.50.80">
    <property type="entry name" value="Nucleotide-binding domain of ferredoxin-NADP reductase (FNR) module"/>
    <property type="match status" value="1"/>
</dbReference>
<dbReference type="InterPro" id="IPR039374">
    <property type="entry name" value="SIP_fam"/>
</dbReference>
<evidence type="ECO:0000256" key="1">
    <source>
        <dbReference type="SAM" id="MobiDB-lite"/>
    </source>
</evidence>
<dbReference type="PANTHER" id="PTHR30157">
    <property type="entry name" value="FERRIC REDUCTASE, NADPH-DEPENDENT"/>
    <property type="match status" value="1"/>
</dbReference>
<dbReference type="EMBL" id="JACBZD010000002">
    <property type="protein sequence ID" value="NYI07881.1"/>
    <property type="molecule type" value="Genomic_DNA"/>
</dbReference>
<dbReference type="Pfam" id="PF08021">
    <property type="entry name" value="FAD_binding_9"/>
    <property type="match status" value="1"/>
</dbReference>
<protein>
    <submittedName>
        <fullName evidence="3">NADPH-dependent ferric siderophore reductase</fullName>
    </submittedName>
</protein>
<gene>
    <name evidence="3" type="ORF">FHU37_004910</name>
</gene>
<name>A0A853AB92_9ACTN</name>
<dbReference type="InterPro" id="IPR007037">
    <property type="entry name" value="SIP_rossman_dom"/>
</dbReference>
<dbReference type="Gene3D" id="2.40.30.10">
    <property type="entry name" value="Translation factors"/>
    <property type="match status" value="1"/>
</dbReference>
<dbReference type="AlphaFoldDB" id="A0A853AB92"/>
<dbReference type="InterPro" id="IPR013113">
    <property type="entry name" value="SIP_FAD-bd"/>
</dbReference>
<dbReference type="InterPro" id="IPR039261">
    <property type="entry name" value="FNR_nucleotide-bd"/>
</dbReference>
<dbReference type="InterPro" id="IPR017927">
    <property type="entry name" value="FAD-bd_FR_type"/>
</dbReference>
<dbReference type="PANTHER" id="PTHR30157:SF0">
    <property type="entry name" value="NADPH-DEPENDENT FERRIC-CHELATE REDUCTASE"/>
    <property type="match status" value="1"/>
</dbReference>
<feature type="domain" description="FAD-binding FR-type" evidence="2">
    <location>
        <begin position="27"/>
        <end position="150"/>
    </location>
</feature>
<accession>A0A853AB92</accession>
<feature type="region of interest" description="Disordered" evidence="1">
    <location>
        <begin position="1"/>
        <end position="23"/>
    </location>
</feature>
<sequence length="283" mass="31136">MTTQSSQPERPGSRQSSDRVTRTTYPLRFRRLRVARVTPLTPAMVRVTFTGDDLHDFQTLGFDDHLKVIVPPPGSDKPALPEIVDGRPSFPGGARPEMRDYTPRRFDPATRELDIDFVLHGDGPVATWAAQAAPGQTIVTGGPRGSKLVADDFDWYLLVGDETCLPAISRRLEELPAGARAVAVVEVADAAEEQRVETAADVRLLWLHRDGRPAGTTTLLPDAVRALDFPAGEFHAFVGGEAGTVRQVRRHLVEERGLPKEHLNASGYWKLGVRGHDHHEPVD</sequence>
<dbReference type="GO" id="GO:0016491">
    <property type="term" value="F:oxidoreductase activity"/>
    <property type="evidence" value="ECO:0007669"/>
    <property type="project" value="InterPro"/>
</dbReference>
<dbReference type="Pfam" id="PF04954">
    <property type="entry name" value="SIP"/>
    <property type="match status" value="1"/>
</dbReference>
<dbReference type="CDD" id="cd06193">
    <property type="entry name" value="siderophore_interacting"/>
    <property type="match status" value="1"/>
</dbReference>
<evidence type="ECO:0000259" key="2">
    <source>
        <dbReference type="PROSITE" id="PS51384"/>
    </source>
</evidence>
<dbReference type="SUPFAM" id="SSF63380">
    <property type="entry name" value="Riboflavin synthase domain-like"/>
    <property type="match status" value="1"/>
</dbReference>
<evidence type="ECO:0000313" key="3">
    <source>
        <dbReference type="EMBL" id="NYI07881.1"/>
    </source>
</evidence>
<dbReference type="InterPro" id="IPR017938">
    <property type="entry name" value="Riboflavin_synthase-like_b-brl"/>
</dbReference>
<dbReference type="RefSeq" id="WP_218904778.1">
    <property type="nucleotide sequence ID" value="NZ_JACBZD010000002.1"/>
</dbReference>
<comment type="caution">
    <text evidence="3">The sequence shown here is derived from an EMBL/GenBank/DDBJ whole genome shotgun (WGS) entry which is preliminary data.</text>
</comment>
<reference evidence="3 4" key="1">
    <citation type="submission" date="2020-07" db="EMBL/GenBank/DDBJ databases">
        <title>Sequencing the genomes of 1000 actinobacteria strains.</title>
        <authorList>
            <person name="Klenk H.-P."/>
        </authorList>
    </citation>
    <scope>NUCLEOTIDE SEQUENCE [LARGE SCALE GENOMIC DNA]</scope>
    <source>
        <strain evidence="3 4">DSM 42178</strain>
    </source>
</reference>
<keyword evidence="4" id="KW-1185">Reference proteome</keyword>
<dbReference type="Proteomes" id="UP000567795">
    <property type="component" value="Unassembled WGS sequence"/>
</dbReference>